<reference evidence="1 2" key="1">
    <citation type="submission" date="2016-12" db="EMBL/GenBank/DDBJ databases">
        <authorList>
            <person name="Song W.-J."/>
            <person name="Kurnit D.M."/>
        </authorList>
    </citation>
    <scope>NUCLEOTIDE SEQUENCE [LARGE SCALE GENOMIC DNA]</scope>
    <source>
        <strain evidence="1 2">DSM 12503</strain>
    </source>
</reference>
<dbReference type="RefSeq" id="WP_073588973.1">
    <property type="nucleotide sequence ID" value="NZ_FRFD01000006.1"/>
</dbReference>
<dbReference type="AlphaFoldDB" id="A0A1M7Y9Z0"/>
<dbReference type="EMBL" id="FRFD01000006">
    <property type="protein sequence ID" value="SHO49386.1"/>
    <property type="molecule type" value="Genomic_DNA"/>
</dbReference>
<dbReference type="STRING" id="1121345.SAMN02745217_02281"/>
<protein>
    <submittedName>
        <fullName evidence="1">Uncharacterized protein</fullName>
    </submittedName>
</protein>
<gene>
    <name evidence="1" type="ORF">SAMN02745217_02281</name>
</gene>
<keyword evidence="2" id="KW-1185">Reference proteome</keyword>
<accession>A0A1M7Y9Z0</accession>
<organism evidence="1 2">
    <name type="scientific">Anaerocolumna xylanovorans DSM 12503</name>
    <dbReference type="NCBI Taxonomy" id="1121345"/>
    <lineage>
        <taxon>Bacteria</taxon>
        <taxon>Bacillati</taxon>
        <taxon>Bacillota</taxon>
        <taxon>Clostridia</taxon>
        <taxon>Lachnospirales</taxon>
        <taxon>Lachnospiraceae</taxon>
        <taxon>Anaerocolumna</taxon>
    </lineage>
</organism>
<proteinExistence type="predicted"/>
<evidence type="ECO:0000313" key="1">
    <source>
        <dbReference type="EMBL" id="SHO49386.1"/>
    </source>
</evidence>
<sequence length="184" mass="21577">MKKVLLRLLLVAVVIISLGYGYLKYRYEKQEMPHIVFMQSNILTGKYEYGSFIDNQGNVYEFKVPEEDRMDEKEKYRYLEENCLNPSAEPKVMRTVELDKLKECYSLVKKASTFRIKRSATDPYDDAYLGNHKWYSFRYSLLGKLQVVTLFGTGDWGVVNESRYAQKAAKLVQEMLPEIPKPEQ</sequence>
<evidence type="ECO:0000313" key="2">
    <source>
        <dbReference type="Proteomes" id="UP000184612"/>
    </source>
</evidence>
<name>A0A1M7Y9Z0_9FIRM</name>
<dbReference type="Proteomes" id="UP000184612">
    <property type="component" value="Unassembled WGS sequence"/>
</dbReference>